<accession>A0ABQ7G1M5</accession>
<feature type="region of interest" description="Disordered" evidence="1">
    <location>
        <begin position="106"/>
        <end position="146"/>
    </location>
</feature>
<evidence type="ECO:0000256" key="1">
    <source>
        <dbReference type="SAM" id="MobiDB-lite"/>
    </source>
</evidence>
<comment type="caution">
    <text evidence="2">The sequence shown here is derived from an EMBL/GenBank/DDBJ whole genome shotgun (WGS) entry which is preliminary data.</text>
</comment>
<name>A0ABQ7G1M5_DUNSA</name>
<sequence length="330" mass="34754">MDATPSAAVSTVGPDPGVLSATEALLSPFVGSAPLWSSPLAVVSRVGKAASSAVAQSDWLRAIVSSSSGADRGGLTEAFLSEELGTADEKGSVPARASNTIAWWQERQGQQRRKLEKRSGSGEVAAKGVPPRPPTNQPPALKKQGRSKKGLLGLPLWLPGMGPKPVDNNASPAELKRALAAAAAADAKEAKAAGGGITSIQFLLLLRLLVQREQKVGSAAFAAEQQQMVASLSYRSLCCCHSCRCKKSERWHYFDTVHAAAAAAAAAKGGITFKLFLLLPHLQTQSTDTSCRHKAQTQAVDTKHKHKLQTQTQAVDTKHKHKVGSTAFPC</sequence>
<keyword evidence="3" id="KW-1185">Reference proteome</keyword>
<protein>
    <submittedName>
        <fullName evidence="2">Uncharacterized protein</fullName>
    </submittedName>
</protein>
<proteinExistence type="predicted"/>
<organism evidence="2 3">
    <name type="scientific">Dunaliella salina</name>
    <name type="common">Green alga</name>
    <name type="synonym">Protococcus salinus</name>
    <dbReference type="NCBI Taxonomy" id="3046"/>
    <lineage>
        <taxon>Eukaryota</taxon>
        <taxon>Viridiplantae</taxon>
        <taxon>Chlorophyta</taxon>
        <taxon>core chlorophytes</taxon>
        <taxon>Chlorophyceae</taxon>
        <taxon>CS clade</taxon>
        <taxon>Chlamydomonadales</taxon>
        <taxon>Dunaliellaceae</taxon>
        <taxon>Dunaliella</taxon>
    </lineage>
</organism>
<evidence type="ECO:0000313" key="2">
    <source>
        <dbReference type="EMBL" id="KAF5828502.1"/>
    </source>
</evidence>
<reference evidence="2" key="1">
    <citation type="submission" date="2017-08" db="EMBL/GenBank/DDBJ databases">
        <authorList>
            <person name="Polle J.E."/>
            <person name="Barry K."/>
            <person name="Cushman J."/>
            <person name="Schmutz J."/>
            <person name="Tran D."/>
            <person name="Hathwaick L.T."/>
            <person name="Yim W.C."/>
            <person name="Jenkins J."/>
            <person name="Mckie-Krisberg Z.M."/>
            <person name="Prochnik S."/>
            <person name="Lindquist E."/>
            <person name="Dockter R.B."/>
            <person name="Adam C."/>
            <person name="Molina H."/>
            <person name="Bunkerborg J."/>
            <person name="Jin E."/>
            <person name="Buchheim M."/>
            <person name="Magnuson J."/>
        </authorList>
    </citation>
    <scope>NUCLEOTIDE SEQUENCE</scope>
    <source>
        <strain evidence="2">CCAP 19/18</strain>
    </source>
</reference>
<gene>
    <name evidence="2" type="ORF">DUNSADRAFT_17499</name>
</gene>
<dbReference type="Proteomes" id="UP000815325">
    <property type="component" value="Unassembled WGS sequence"/>
</dbReference>
<dbReference type="EMBL" id="MU070294">
    <property type="protein sequence ID" value="KAF5828502.1"/>
    <property type="molecule type" value="Genomic_DNA"/>
</dbReference>
<evidence type="ECO:0000313" key="3">
    <source>
        <dbReference type="Proteomes" id="UP000815325"/>
    </source>
</evidence>